<dbReference type="PANTHER" id="PTHR43490:SF99">
    <property type="entry name" value="SHORT-CHAIN DEHYDROGENASE_REDUCTASE"/>
    <property type="match status" value="1"/>
</dbReference>
<dbReference type="Pfam" id="PF00106">
    <property type="entry name" value="adh_short"/>
    <property type="match status" value="1"/>
</dbReference>
<gene>
    <name evidence="5" type="ORF">BLE401_01235</name>
</gene>
<keyword evidence="3" id="KW-0560">Oxidoreductase</keyword>
<dbReference type="PRINTS" id="PR00080">
    <property type="entry name" value="SDRFAMILY"/>
</dbReference>
<dbReference type="CDD" id="cd05324">
    <property type="entry name" value="carb_red_PTCR-like_SDR_c"/>
    <property type="match status" value="1"/>
</dbReference>
<evidence type="ECO:0000256" key="4">
    <source>
        <dbReference type="RuleBase" id="RU000363"/>
    </source>
</evidence>
<accession>A0A2N9YAH3</accession>
<dbReference type="GO" id="GO:0016616">
    <property type="term" value="F:oxidoreductase activity, acting on the CH-OH group of donors, NAD or NADP as acceptor"/>
    <property type="evidence" value="ECO:0007669"/>
    <property type="project" value="InterPro"/>
</dbReference>
<dbReference type="OrthoDB" id="5786478at2"/>
<reference evidence="6" key="1">
    <citation type="submission" date="2016-12" db="EMBL/GenBank/DDBJ databases">
        <title>Complete Genome Sequence of Beggiatoa leptomitiformis D-401.</title>
        <authorList>
            <person name="Fomenkov A."/>
            <person name="Vincze T."/>
            <person name="Grabovich M."/>
            <person name="Anton B.P."/>
            <person name="Dubinina G."/>
            <person name="Orlova M."/>
            <person name="Belousova E."/>
            <person name="Roberts R.J."/>
        </authorList>
    </citation>
    <scope>NUCLEOTIDE SEQUENCE [LARGE SCALE GENOMIC DNA]</scope>
    <source>
        <strain evidence="6">D-401</strain>
    </source>
</reference>
<comment type="similarity">
    <text evidence="1 4">Belongs to the short-chain dehydrogenases/reductases (SDR) family.</text>
</comment>
<protein>
    <submittedName>
        <fullName evidence="5">SDR family NAD(P)-dependent oxidoreductase</fullName>
    </submittedName>
</protein>
<dbReference type="SUPFAM" id="SSF51735">
    <property type="entry name" value="NAD(P)-binding Rossmann-fold domains"/>
    <property type="match status" value="1"/>
</dbReference>
<dbReference type="Proteomes" id="UP000234271">
    <property type="component" value="Chromosome"/>
</dbReference>
<dbReference type="PANTHER" id="PTHR43490">
    <property type="entry name" value="(+)-NEOMENTHOL DEHYDROGENASE"/>
    <property type="match status" value="1"/>
</dbReference>
<dbReference type="RefSeq" id="WP_062149763.1">
    <property type="nucleotide sequence ID" value="NZ_CP012373.2"/>
</dbReference>
<dbReference type="EMBL" id="CP018889">
    <property type="protein sequence ID" value="AUI67451.1"/>
    <property type="molecule type" value="Genomic_DNA"/>
</dbReference>
<proteinExistence type="inferred from homology"/>
<dbReference type="InterPro" id="IPR045313">
    <property type="entry name" value="CBR1-like"/>
</dbReference>
<evidence type="ECO:0000313" key="5">
    <source>
        <dbReference type="EMBL" id="AUI67451.1"/>
    </source>
</evidence>
<dbReference type="STRING" id="288004.AL038_04760"/>
<evidence type="ECO:0000256" key="2">
    <source>
        <dbReference type="ARBA" id="ARBA00022857"/>
    </source>
</evidence>
<organism evidence="5 6">
    <name type="scientific">Beggiatoa leptomitoformis</name>
    <dbReference type="NCBI Taxonomy" id="288004"/>
    <lineage>
        <taxon>Bacteria</taxon>
        <taxon>Pseudomonadati</taxon>
        <taxon>Pseudomonadota</taxon>
        <taxon>Gammaproteobacteria</taxon>
        <taxon>Thiotrichales</taxon>
        <taxon>Thiotrichaceae</taxon>
        <taxon>Beggiatoa</taxon>
    </lineage>
</organism>
<evidence type="ECO:0000256" key="1">
    <source>
        <dbReference type="ARBA" id="ARBA00006484"/>
    </source>
</evidence>
<evidence type="ECO:0000256" key="3">
    <source>
        <dbReference type="ARBA" id="ARBA00023002"/>
    </source>
</evidence>
<sequence length="236" mass="25684">MQIVKRNALVTGANRGLGLETCKQLAALGIQVILTCRDAVKGEAVVKQLCLQGLDIVFHPLDVTSDDSVATLKQFVENQYGKLDILVNNAGIFPDSRTANAFDSTVESLRTGMETNTYGAFRLCQAFIPLMQKKGYGRVVNVSSGMGQLSAMSGGFPSYRLSKTALNAVTRIFANETQEHNILVNSVCPGWVRTDMGGAEAERDVSQGVETIVWLATLIDGSETGKFFRDKQVIEW</sequence>
<dbReference type="Gene3D" id="3.40.50.720">
    <property type="entry name" value="NAD(P)-binding Rossmann-like Domain"/>
    <property type="match status" value="1"/>
</dbReference>
<dbReference type="GO" id="GO:0016020">
    <property type="term" value="C:membrane"/>
    <property type="evidence" value="ECO:0007669"/>
    <property type="project" value="TreeGrafter"/>
</dbReference>
<dbReference type="AlphaFoldDB" id="A0A2N9YAH3"/>
<dbReference type="InterPro" id="IPR002347">
    <property type="entry name" value="SDR_fam"/>
</dbReference>
<dbReference type="InterPro" id="IPR036291">
    <property type="entry name" value="NAD(P)-bd_dom_sf"/>
</dbReference>
<keyword evidence="6" id="KW-1185">Reference proteome</keyword>
<name>A0A2N9YAH3_9GAMM</name>
<evidence type="ECO:0000313" key="6">
    <source>
        <dbReference type="Proteomes" id="UP000234271"/>
    </source>
</evidence>
<dbReference type="PRINTS" id="PR00081">
    <property type="entry name" value="GDHRDH"/>
</dbReference>
<keyword evidence="2" id="KW-0521">NADP</keyword>
<dbReference type="KEGG" id="blep:AL038_04760"/>